<dbReference type="InterPro" id="IPR051814">
    <property type="entry name" value="NAD(P)H-dep_FMN_reductase"/>
</dbReference>
<dbReference type="GO" id="GO:0052873">
    <property type="term" value="F:FMN reductase (NADPH) activity"/>
    <property type="evidence" value="ECO:0007669"/>
    <property type="project" value="UniProtKB-EC"/>
</dbReference>
<reference evidence="5 6" key="1">
    <citation type="submission" date="2023-03" db="EMBL/GenBank/DDBJ databases">
        <title>Bacillus Genome Sequencing.</title>
        <authorList>
            <person name="Dunlap C."/>
        </authorList>
    </citation>
    <scope>NUCLEOTIDE SEQUENCE [LARGE SCALE GENOMIC DNA]</scope>
    <source>
        <strain evidence="5 6">NRS-1717</strain>
    </source>
</reference>
<dbReference type="GeneID" id="301140279"/>
<dbReference type="Pfam" id="PF03358">
    <property type="entry name" value="FMN_red"/>
    <property type="match status" value="1"/>
</dbReference>
<keyword evidence="3 5" id="KW-0560">Oxidoreductase</keyword>
<gene>
    <name evidence="5" type="primary">ssuE</name>
    <name evidence="5" type="ORF">P9271_08685</name>
</gene>
<dbReference type="Gene3D" id="3.40.50.360">
    <property type="match status" value="1"/>
</dbReference>
<name>A0ABU6NW83_9BACI</name>
<accession>A0ABU6NW83</accession>
<evidence type="ECO:0000259" key="4">
    <source>
        <dbReference type="Pfam" id="PF03358"/>
    </source>
</evidence>
<dbReference type="NCBIfam" id="TIGR03567">
    <property type="entry name" value="FMN_reduc_SsuE"/>
    <property type="match status" value="1"/>
</dbReference>
<evidence type="ECO:0000256" key="3">
    <source>
        <dbReference type="ARBA" id="ARBA00023002"/>
    </source>
</evidence>
<dbReference type="EC" id="1.5.1.38" evidence="5"/>
<dbReference type="PANTHER" id="PTHR43408:SF1">
    <property type="entry name" value="FMN REDUCTASE (NADPH)"/>
    <property type="match status" value="1"/>
</dbReference>
<evidence type="ECO:0000256" key="2">
    <source>
        <dbReference type="ARBA" id="ARBA00022643"/>
    </source>
</evidence>
<comment type="caution">
    <text evidence="5">The sequence shown here is derived from an EMBL/GenBank/DDBJ whole genome shotgun (WGS) entry which is preliminary data.</text>
</comment>
<evidence type="ECO:0000256" key="1">
    <source>
        <dbReference type="ARBA" id="ARBA00022630"/>
    </source>
</evidence>
<dbReference type="PANTHER" id="PTHR43408">
    <property type="entry name" value="FMN REDUCTASE (NADPH)"/>
    <property type="match status" value="1"/>
</dbReference>
<proteinExistence type="predicted"/>
<feature type="domain" description="NADPH-dependent FMN reductase-like" evidence="4">
    <location>
        <begin position="3"/>
        <end position="144"/>
    </location>
</feature>
<evidence type="ECO:0000313" key="5">
    <source>
        <dbReference type="EMBL" id="MED4401385.1"/>
    </source>
</evidence>
<dbReference type="SUPFAM" id="SSF52218">
    <property type="entry name" value="Flavoproteins"/>
    <property type="match status" value="1"/>
</dbReference>
<dbReference type="Proteomes" id="UP001342826">
    <property type="component" value="Unassembled WGS sequence"/>
</dbReference>
<keyword evidence="1" id="KW-0285">Flavoprotein</keyword>
<evidence type="ECO:0000313" key="6">
    <source>
        <dbReference type="Proteomes" id="UP001342826"/>
    </source>
</evidence>
<dbReference type="InterPro" id="IPR020048">
    <property type="entry name" value="NADPH-dep_FMN_reduc_SsuE"/>
</dbReference>
<dbReference type="RefSeq" id="WP_066226865.1">
    <property type="nucleotide sequence ID" value="NZ_JARTFQ010000006.1"/>
</dbReference>
<dbReference type="InterPro" id="IPR005025">
    <property type="entry name" value="FMN_Rdtase-like_dom"/>
</dbReference>
<keyword evidence="6" id="KW-1185">Reference proteome</keyword>
<dbReference type="InterPro" id="IPR029039">
    <property type="entry name" value="Flavoprotein-like_sf"/>
</dbReference>
<keyword evidence="2" id="KW-0288">FMN</keyword>
<dbReference type="EMBL" id="JARTFS010000006">
    <property type="protein sequence ID" value="MED4401385.1"/>
    <property type="molecule type" value="Genomic_DNA"/>
</dbReference>
<protein>
    <submittedName>
        <fullName evidence="5">NADPH-dependent FMN reductase</fullName>
        <ecNumber evidence="5">1.5.1.38</ecNumber>
    </submittedName>
</protein>
<organism evidence="5 6">
    <name type="scientific">Metabacillus fastidiosus</name>
    <dbReference type="NCBI Taxonomy" id="1458"/>
    <lineage>
        <taxon>Bacteria</taxon>
        <taxon>Bacillati</taxon>
        <taxon>Bacillota</taxon>
        <taxon>Bacilli</taxon>
        <taxon>Bacillales</taxon>
        <taxon>Bacillaceae</taxon>
        <taxon>Metabacillus</taxon>
    </lineage>
</organism>
<sequence length="173" mass="19101">MTNVAIIIGTPSEHSRLNGILSFALNFLEGKNVNTEIVNVRDIPAEDLIYAKFDSPAIIEANKKVENADLVIILTPVYKAAYTGVLKTYLDLLPQKALVNKTILPLVIGGTFGHLLVIDYAIKPVLNSLGATNILNGAYVIDQQVERLENNEFSLDKEVEERLEKQLTLLISK</sequence>